<dbReference type="Gene3D" id="3.40.50.150">
    <property type="entry name" value="Vaccinia Virus protein VP39"/>
    <property type="match status" value="1"/>
</dbReference>
<dbReference type="InterPro" id="IPR013216">
    <property type="entry name" value="Methyltransf_11"/>
</dbReference>
<dbReference type="RefSeq" id="WP_223403762.1">
    <property type="nucleotide sequence ID" value="NZ_JAGSHT010000005.1"/>
</dbReference>
<name>A0ABS7S8N5_9MICO</name>
<dbReference type="SUPFAM" id="SSF53335">
    <property type="entry name" value="S-adenosyl-L-methionine-dependent methyltransferases"/>
    <property type="match status" value="1"/>
</dbReference>
<reference evidence="2 3" key="1">
    <citation type="submission" date="2021-04" db="EMBL/GenBank/DDBJ databases">
        <title>Ruania sp. nov., isolated from sandy soil of mangrove forest.</title>
        <authorList>
            <person name="Ge X."/>
            <person name="Huang R."/>
            <person name="Liu W."/>
        </authorList>
    </citation>
    <scope>NUCLEOTIDE SEQUENCE [LARGE SCALE GENOMIC DNA]</scope>
    <source>
        <strain evidence="2 3">N2-46</strain>
    </source>
</reference>
<dbReference type="PANTHER" id="PTHR43460:SF1">
    <property type="entry name" value="METHYLTRANSFERASE TYPE 11 DOMAIN-CONTAINING PROTEIN"/>
    <property type="match status" value="1"/>
</dbReference>
<accession>A0ABS7S8N5</accession>
<dbReference type="InterPro" id="IPR029063">
    <property type="entry name" value="SAM-dependent_MTases_sf"/>
</dbReference>
<dbReference type="EMBL" id="JAGSHT010000005">
    <property type="protein sequence ID" value="MBZ2195641.1"/>
    <property type="molecule type" value="Genomic_DNA"/>
</dbReference>
<organism evidence="2 3">
    <name type="scientific">Occultella gossypii</name>
    <dbReference type="NCBI Taxonomy" id="2800820"/>
    <lineage>
        <taxon>Bacteria</taxon>
        <taxon>Bacillati</taxon>
        <taxon>Actinomycetota</taxon>
        <taxon>Actinomycetes</taxon>
        <taxon>Micrococcales</taxon>
        <taxon>Ruaniaceae</taxon>
        <taxon>Occultella</taxon>
    </lineage>
</organism>
<dbReference type="GO" id="GO:0032259">
    <property type="term" value="P:methylation"/>
    <property type="evidence" value="ECO:0007669"/>
    <property type="project" value="UniProtKB-KW"/>
</dbReference>
<evidence type="ECO:0000259" key="1">
    <source>
        <dbReference type="Pfam" id="PF08241"/>
    </source>
</evidence>
<dbReference type="Proteomes" id="UP000826651">
    <property type="component" value="Unassembled WGS sequence"/>
</dbReference>
<evidence type="ECO:0000313" key="3">
    <source>
        <dbReference type="Proteomes" id="UP000826651"/>
    </source>
</evidence>
<feature type="domain" description="Methyltransferase type 11" evidence="1">
    <location>
        <begin position="53"/>
        <end position="141"/>
    </location>
</feature>
<keyword evidence="3" id="KW-1185">Reference proteome</keyword>
<dbReference type="Pfam" id="PF08241">
    <property type="entry name" value="Methyltransf_11"/>
    <property type="match status" value="1"/>
</dbReference>
<gene>
    <name evidence="2" type="ORF">KCQ71_05715</name>
</gene>
<dbReference type="GO" id="GO:0008168">
    <property type="term" value="F:methyltransferase activity"/>
    <property type="evidence" value="ECO:0007669"/>
    <property type="project" value="UniProtKB-KW"/>
</dbReference>
<dbReference type="CDD" id="cd02440">
    <property type="entry name" value="AdoMet_MTases"/>
    <property type="match status" value="1"/>
</dbReference>
<dbReference type="InterPro" id="IPR052939">
    <property type="entry name" value="23S_rRNA_MeTrnsfrase_RlmA"/>
</dbReference>
<proteinExistence type="predicted"/>
<keyword evidence="2" id="KW-0808">Transferase</keyword>
<protein>
    <submittedName>
        <fullName evidence="2">Class I SAM-dependent methyltransferase</fullName>
    </submittedName>
</protein>
<dbReference type="PANTHER" id="PTHR43460">
    <property type="entry name" value="METHYLTRANSFERASE"/>
    <property type="match status" value="1"/>
</dbReference>
<keyword evidence="2" id="KW-0489">Methyltransferase</keyword>
<sequence length="254" mass="27020">MPSYVHHVQRALSTPLEGFDFTPVHGRVIDGSLPWDYAELARAAIAEADGPVLDLGTGGGELLATLGPFPPGSAATEGWPPNVDTARAALAPHGVRVAALPPDDATRLPLPDATFAVVLDRHEAYDPAEVSRVLAPGGVFLTQQVGSADGTRLNEALGGPGPDVPADVALEPFAAGLTRAGLTVERAQTHDPGRIFTDVGAVIWYLRMISWQVADFDVARYDAPLRLLHAAFERGEQFRDVAPRFILSARRDTP</sequence>
<evidence type="ECO:0000313" key="2">
    <source>
        <dbReference type="EMBL" id="MBZ2195641.1"/>
    </source>
</evidence>
<comment type="caution">
    <text evidence="2">The sequence shown here is derived from an EMBL/GenBank/DDBJ whole genome shotgun (WGS) entry which is preliminary data.</text>
</comment>